<sequence length="96" mass="10161">MVSCKAETQDSLGAFLVHRNAAPCGKAFTPFVAAQGLEDFAGEVVYGCSGTVARWAGDQSQLRLVGFGPALYHDIGSLITRDSHITLFFPNAASNI</sequence>
<name>A0AAV4R0B9_9ARAC</name>
<evidence type="ECO:0000313" key="2">
    <source>
        <dbReference type="Proteomes" id="UP001054837"/>
    </source>
</evidence>
<protein>
    <submittedName>
        <fullName evidence="1">Uncharacterized protein</fullName>
    </submittedName>
</protein>
<accession>A0AAV4R0B9</accession>
<gene>
    <name evidence="1" type="ORF">CDAR_469351</name>
</gene>
<dbReference type="EMBL" id="BPLQ01005287">
    <property type="protein sequence ID" value="GIY13790.1"/>
    <property type="molecule type" value="Genomic_DNA"/>
</dbReference>
<comment type="caution">
    <text evidence="1">The sequence shown here is derived from an EMBL/GenBank/DDBJ whole genome shotgun (WGS) entry which is preliminary data.</text>
</comment>
<proteinExistence type="predicted"/>
<reference evidence="1 2" key="1">
    <citation type="submission" date="2021-06" db="EMBL/GenBank/DDBJ databases">
        <title>Caerostris darwini draft genome.</title>
        <authorList>
            <person name="Kono N."/>
            <person name="Arakawa K."/>
        </authorList>
    </citation>
    <scope>NUCLEOTIDE SEQUENCE [LARGE SCALE GENOMIC DNA]</scope>
</reference>
<keyword evidence="2" id="KW-1185">Reference proteome</keyword>
<evidence type="ECO:0000313" key="1">
    <source>
        <dbReference type="EMBL" id="GIY13790.1"/>
    </source>
</evidence>
<dbReference type="Proteomes" id="UP001054837">
    <property type="component" value="Unassembled WGS sequence"/>
</dbReference>
<dbReference type="AlphaFoldDB" id="A0AAV4R0B9"/>
<organism evidence="1 2">
    <name type="scientific">Caerostris darwini</name>
    <dbReference type="NCBI Taxonomy" id="1538125"/>
    <lineage>
        <taxon>Eukaryota</taxon>
        <taxon>Metazoa</taxon>
        <taxon>Ecdysozoa</taxon>
        <taxon>Arthropoda</taxon>
        <taxon>Chelicerata</taxon>
        <taxon>Arachnida</taxon>
        <taxon>Araneae</taxon>
        <taxon>Araneomorphae</taxon>
        <taxon>Entelegynae</taxon>
        <taxon>Araneoidea</taxon>
        <taxon>Araneidae</taxon>
        <taxon>Caerostris</taxon>
    </lineage>
</organism>